<feature type="region of interest" description="Disordered" evidence="1">
    <location>
        <begin position="517"/>
        <end position="541"/>
    </location>
</feature>
<feature type="region of interest" description="Disordered" evidence="1">
    <location>
        <begin position="78"/>
        <end position="110"/>
    </location>
</feature>
<dbReference type="OrthoDB" id="129860at2759"/>
<proteinExistence type="predicted"/>
<protein>
    <recommendedName>
        <fullName evidence="2">C2CD3 N-terminal C2 domain-containing protein</fullName>
    </recommendedName>
</protein>
<keyword evidence="4" id="KW-1185">Reference proteome</keyword>
<evidence type="ECO:0000313" key="4">
    <source>
        <dbReference type="Proteomes" id="UP000794436"/>
    </source>
</evidence>
<gene>
    <name evidence="3" type="ORF">Poli38472_003934</name>
</gene>
<sequence length="1782" mass="196747">MEMAPLRASERLVQELTGCSLPPQVEEEPLGAVLLSVTHILPSTAVGGEEETTSVGIPRVSLVRVRWWGEDKPDTLFRPVRVGHDGNGRVGGGGDEEEKGEDAEEEEEETRSWIRMRYPVCAPAEQLLEYFHDMRELVLDVIDRKTRRRYEKLRYTNELMEIRALEDPDHVVGYLAVNFEVEWHAATAITPSKWVNEPSTPSISVNTAMIDHPAAHAVPFFDPGSARKRLSFSSISSSSTGGDRYDRRYTPFSSSYAQGRDDRGKVVTNTRLEELLAKGRALQQSMSQAAEYENVQVPSDPLALIADNLSPSNPVLAKARMSTMLAPYEAVTEEQDTDWQRVLDESEQIPRRETSTAEVLRELEDVSDFSHLNAFPFGISDQSIICLQGGFLILEVWVEEKTVLPSHPIATFLGVAKIPLRSFQFVFRDGKLHGLCRQISPLVGIDEDIPIANPLTGTTTGSMHVKIALGTAEQLFNLRATIKAVTKFQSIVRGYQVRQALGFPTWHLESSAQSSQLLTPSSDYDDVGSSQAVQHDTSPDVPPRMVERSVRFIQLDIRLELRGPSAQQRGFSTVGCEVHGKLRLGNEALVLGADGGLQFVLWWDANDQRLNSQFVHSFHSHNGSAMEIRLHDVSAMFQIIPQHVSKGISTGEDIGQAALDLSSLWHSSTVQTSTEKEESQTVVRDVDLPITWSPGNRNDIEALPLRVSIKIYQEDSTTDAEPTQQIVTIEDERVVTSTTIATMERLLPASLALCFDFQRLSDLKMLVSEVWKGLSTRTDVDEESRVLVRSILETGHGFLAMEFSICLGNEVHNAEKQSKTVVYDNVSRRWFKQFRLEAIPVDIVDGVQLLPSVACVEALVIVHPELIEKLQESNLDVSLWLRGEEAKTATTLPRIDLGVVSVPLAPILFRPNGVQGSFPVQNSKGFAGRLGVHLFVEHDSNDDGDARENPEESYPQNAMDHLSHPSVSERLQNSLTEAQDDVTPDSSEDNVGPGNVSIDSGDEDTAVKSEDGIIVSTNEDTGDHTSEAIEPSSSQTEEVGTLAQAVASINEATQEINLRLQRLLLSSSALVSEVEESVTSSVGMTEKAEPMPTLVDDHDREDYECKTIAVEYAGTKDDNEDGRVMEIHEIHSASASEGSPLCTMWDDDRVKSGADEDDNDDEYFQPITLASLGISEMEFSPVSVRTSASLYAVPLGVDEVTSQPSSPPIPHLTDDDSFVDQLASLSSEEENANDGGVADELELPSVFADSTENVEEECRQVEHDEVDKPTQLGEVELVENEAIKLSDNQGLCIEMPELQHDADDNALDNWNNPSTCFSEQDDSTAEEDSWDVHRGTTDIQDVEAIPQQHLHEIPAGDTEEVASATVEGYLVEDSSAVGSPINPPHVQERGEDNPLAAFVGFKGFDLSVCSSRLSTATTTEDKSTQVEIGDSVDTFNLLEEKESGETESGRTSHSVEAPSSEAPDDISVHRDHAHERNASNDNCVLEEPVAPSRLQMSRQSSGVDAGCQTEAMAVSSHEMPTANSSEQGIRVESVALPIEKFNLAWQLLSEIRSVYVDGVTPAASPLKTPEYQPFASGRSSFFSSSLVYEEKADLETDSDGHAEEEVSCRHPRQYETETTRTVGQGFDVDAFQDERYGERHEHRMASGEGYDHHNRRVVREMEDRGPSSWQWLNKEELQKEIIVRIKASGADEDDVKWSEVVSSPKSQWRSSGIGHRSSAVRVTSATSVARPTSAKRSLFKDNTETERIARIMQGSIKYWLQDSSEEEFTSDDEDEDTGAGFF</sequence>
<feature type="compositionally biased region" description="Basic and acidic residues" evidence="1">
    <location>
        <begin position="939"/>
        <end position="950"/>
    </location>
</feature>
<name>A0A8K1CN56_PYTOL</name>
<dbReference type="GO" id="GO:0060271">
    <property type="term" value="P:cilium assembly"/>
    <property type="evidence" value="ECO:0007669"/>
    <property type="project" value="TreeGrafter"/>
</dbReference>
<dbReference type="PROSITE" id="PS50096">
    <property type="entry name" value="IQ"/>
    <property type="match status" value="1"/>
</dbReference>
<evidence type="ECO:0000313" key="3">
    <source>
        <dbReference type="EMBL" id="TMW66169.1"/>
    </source>
</evidence>
<dbReference type="PANTHER" id="PTHR21254:SF1">
    <property type="entry name" value="C2 DOMAIN-CONTAINING PROTEIN 3"/>
    <property type="match status" value="1"/>
</dbReference>
<evidence type="ECO:0000259" key="2">
    <source>
        <dbReference type="Pfam" id="PF25339"/>
    </source>
</evidence>
<accession>A0A8K1CN56</accession>
<dbReference type="Proteomes" id="UP000794436">
    <property type="component" value="Unassembled WGS sequence"/>
</dbReference>
<feature type="domain" description="C2CD3 N-terminal C2" evidence="2">
    <location>
        <begin position="19"/>
        <end position="148"/>
    </location>
</feature>
<feature type="region of interest" description="Disordered" evidence="1">
    <location>
        <begin position="232"/>
        <end position="263"/>
    </location>
</feature>
<feature type="compositionally biased region" description="Acidic residues" evidence="1">
    <location>
        <begin position="978"/>
        <end position="988"/>
    </location>
</feature>
<dbReference type="EMBL" id="SPLM01000036">
    <property type="protein sequence ID" value="TMW66169.1"/>
    <property type="molecule type" value="Genomic_DNA"/>
</dbReference>
<feature type="compositionally biased region" description="Polar residues" evidence="1">
    <location>
        <begin position="965"/>
        <end position="977"/>
    </location>
</feature>
<feature type="compositionally biased region" description="Polar residues" evidence="1">
    <location>
        <begin position="517"/>
        <end position="536"/>
    </location>
</feature>
<organism evidence="3 4">
    <name type="scientific">Pythium oligandrum</name>
    <name type="common">Mycoparasitic fungus</name>
    <dbReference type="NCBI Taxonomy" id="41045"/>
    <lineage>
        <taxon>Eukaryota</taxon>
        <taxon>Sar</taxon>
        <taxon>Stramenopiles</taxon>
        <taxon>Oomycota</taxon>
        <taxon>Peronosporomycetes</taxon>
        <taxon>Pythiales</taxon>
        <taxon>Pythiaceae</taxon>
        <taxon>Pythium</taxon>
    </lineage>
</organism>
<comment type="caution">
    <text evidence="3">The sequence shown here is derived from an EMBL/GenBank/DDBJ whole genome shotgun (WGS) entry which is preliminary data.</text>
</comment>
<dbReference type="GO" id="GO:0005815">
    <property type="term" value="C:microtubule organizing center"/>
    <property type="evidence" value="ECO:0007669"/>
    <property type="project" value="TreeGrafter"/>
</dbReference>
<dbReference type="PANTHER" id="PTHR21254">
    <property type="entry name" value="C2 DOMAIN-CONTAINING PROTEIN 3"/>
    <property type="match status" value="1"/>
</dbReference>
<dbReference type="Pfam" id="PF25339">
    <property type="entry name" value="C2_C2CD3_N"/>
    <property type="match status" value="1"/>
</dbReference>
<feature type="region of interest" description="Disordered" evidence="1">
    <location>
        <begin position="939"/>
        <end position="1037"/>
    </location>
</feature>
<evidence type="ECO:0000256" key="1">
    <source>
        <dbReference type="SAM" id="MobiDB-lite"/>
    </source>
</evidence>
<feature type="compositionally biased region" description="Acidic residues" evidence="1">
    <location>
        <begin position="94"/>
        <end position="109"/>
    </location>
</feature>
<feature type="region of interest" description="Disordered" evidence="1">
    <location>
        <begin position="1763"/>
        <end position="1782"/>
    </location>
</feature>
<reference evidence="3" key="1">
    <citation type="submission" date="2019-03" db="EMBL/GenBank/DDBJ databases">
        <title>Long read genome sequence of the mycoparasitic Pythium oligandrum ATCC 38472 isolated from sugarbeet rhizosphere.</title>
        <authorList>
            <person name="Gaulin E."/>
        </authorList>
    </citation>
    <scope>NUCLEOTIDE SEQUENCE</scope>
    <source>
        <strain evidence="3">ATCC 38472_TT</strain>
    </source>
</reference>
<feature type="compositionally biased region" description="Basic and acidic residues" evidence="1">
    <location>
        <begin position="1438"/>
        <end position="1450"/>
    </location>
</feature>
<feature type="region of interest" description="Disordered" evidence="1">
    <location>
        <begin position="1415"/>
        <end position="1465"/>
    </location>
</feature>
<dbReference type="InterPro" id="IPR057537">
    <property type="entry name" value="C2_C2CD3_N"/>
</dbReference>